<proteinExistence type="predicted"/>
<dbReference type="Proteomes" id="UP000596387">
    <property type="component" value="Plasmid p-SCP4"/>
</dbReference>
<feature type="domain" description="HTH gntR-type" evidence="4">
    <location>
        <begin position="32"/>
        <end position="99"/>
    </location>
</feature>
<dbReference type="EMBL" id="CP047170">
    <property type="protein sequence ID" value="QRF68975.1"/>
    <property type="molecule type" value="Genomic_DNA"/>
</dbReference>
<dbReference type="PROSITE" id="PS50949">
    <property type="entry name" value="HTH_GNTR"/>
    <property type="match status" value="1"/>
</dbReference>
<dbReference type="InterPro" id="IPR036388">
    <property type="entry name" value="WH-like_DNA-bd_sf"/>
</dbReference>
<dbReference type="Gene3D" id="1.10.10.10">
    <property type="entry name" value="Winged helix-like DNA-binding domain superfamily/Winged helix DNA-binding domain"/>
    <property type="match status" value="1"/>
</dbReference>
<dbReference type="InterPro" id="IPR000524">
    <property type="entry name" value="Tscrpt_reg_HTH_GntR"/>
</dbReference>
<dbReference type="PANTHER" id="PTHR43537">
    <property type="entry name" value="TRANSCRIPTIONAL REGULATOR, GNTR FAMILY"/>
    <property type="match status" value="1"/>
</dbReference>
<evidence type="ECO:0000313" key="5">
    <source>
        <dbReference type="EMBL" id="QRF68975.1"/>
    </source>
</evidence>
<keyword evidence="5" id="KW-0614">Plasmid</keyword>
<sequence>MTIVEGKAGKGVKAMAKISAAGAGAEETGGPMSLGEKVYAEMKAAIIVGDFRQGAIFNEADLAARFSVSTSPVKEALSRLRQDGLVRVIGRRGYAVTELTLQDFHDLIEIRIVLECAACELAAPRVADEHVAQMRALSSVEIDLSDSQSRRAFTRANQDFHELIPAIAGNVRILRAIQQNFVDMQRALFVDIARGDEVGLVHDHDEIIGALARRDPRGARDAMYRHIIQARDRVIDRMMRRHSSLQHMSLTPKEQS</sequence>
<keyword evidence="1" id="KW-0805">Transcription regulation</keyword>
<dbReference type="Pfam" id="PF00392">
    <property type="entry name" value="GntR"/>
    <property type="match status" value="1"/>
</dbReference>
<dbReference type="SMART" id="SM00345">
    <property type="entry name" value="HTH_GNTR"/>
    <property type="match status" value="1"/>
</dbReference>
<keyword evidence="2" id="KW-0238">DNA-binding</keyword>
<name>A0ABX7FEL3_9RHOB</name>
<dbReference type="Pfam" id="PF07729">
    <property type="entry name" value="FCD"/>
    <property type="match status" value="1"/>
</dbReference>
<dbReference type="InterPro" id="IPR011711">
    <property type="entry name" value="GntR_C"/>
</dbReference>
<organism evidence="5 6">
    <name type="scientific">Ponticoccus alexandrii</name>
    <dbReference type="NCBI Taxonomy" id="1943633"/>
    <lineage>
        <taxon>Bacteria</taxon>
        <taxon>Pseudomonadati</taxon>
        <taxon>Pseudomonadota</taxon>
        <taxon>Alphaproteobacteria</taxon>
        <taxon>Rhodobacterales</taxon>
        <taxon>Roseobacteraceae</taxon>
        <taxon>Ponticoccus</taxon>
    </lineage>
</organism>
<keyword evidence="6" id="KW-1185">Reference proteome</keyword>
<dbReference type="Gene3D" id="1.20.120.530">
    <property type="entry name" value="GntR ligand-binding domain-like"/>
    <property type="match status" value="1"/>
</dbReference>
<geneLocation type="plasmid" evidence="5 6">
    <name>p-SCP4</name>
</geneLocation>
<dbReference type="SUPFAM" id="SSF48008">
    <property type="entry name" value="GntR ligand-binding domain-like"/>
    <property type="match status" value="1"/>
</dbReference>
<accession>A0ABX7FEL3</accession>
<gene>
    <name evidence="5" type="ORF">GQA70_21640</name>
</gene>
<keyword evidence="3" id="KW-0804">Transcription</keyword>
<dbReference type="InterPro" id="IPR036390">
    <property type="entry name" value="WH_DNA-bd_sf"/>
</dbReference>
<protein>
    <submittedName>
        <fullName evidence="5">FCD domain-containing protein</fullName>
    </submittedName>
</protein>
<reference evidence="5 6" key="1">
    <citation type="submission" date="2019-12" db="EMBL/GenBank/DDBJ databases">
        <title>Complete Genome Sequence of a Quorum-Sensing Bacterium,Rhodobacteraceae bacterium C31, Isolated from a marine microalgae symbiotic bacteria.</title>
        <authorList>
            <person name="Zhang Y."/>
        </authorList>
    </citation>
    <scope>NUCLEOTIDE SEQUENCE [LARGE SCALE GENOMIC DNA]</scope>
    <source>
        <strain evidence="5 6">C31</strain>
        <plasmid evidence="5 6">p-SCP4</plasmid>
    </source>
</reference>
<evidence type="ECO:0000256" key="2">
    <source>
        <dbReference type="ARBA" id="ARBA00023125"/>
    </source>
</evidence>
<dbReference type="RefSeq" id="WP_082056019.1">
    <property type="nucleotide sequence ID" value="NZ_CP047170.1"/>
</dbReference>
<evidence type="ECO:0000259" key="4">
    <source>
        <dbReference type="PROSITE" id="PS50949"/>
    </source>
</evidence>
<evidence type="ECO:0000256" key="1">
    <source>
        <dbReference type="ARBA" id="ARBA00023015"/>
    </source>
</evidence>
<dbReference type="PANTHER" id="PTHR43537:SF24">
    <property type="entry name" value="GLUCONATE OPERON TRANSCRIPTIONAL REPRESSOR"/>
    <property type="match status" value="1"/>
</dbReference>
<dbReference type="InterPro" id="IPR008920">
    <property type="entry name" value="TF_FadR/GntR_C"/>
</dbReference>
<dbReference type="SMART" id="SM00895">
    <property type="entry name" value="FCD"/>
    <property type="match status" value="1"/>
</dbReference>
<evidence type="ECO:0000256" key="3">
    <source>
        <dbReference type="ARBA" id="ARBA00023163"/>
    </source>
</evidence>
<dbReference type="SUPFAM" id="SSF46785">
    <property type="entry name" value="Winged helix' DNA-binding domain"/>
    <property type="match status" value="1"/>
</dbReference>
<evidence type="ECO:0000313" key="6">
    <source>
        <dbReference type="Proteomes" id="UP000596387"/>
    </source>
</evidence>